<dbReference type="RefSeq" id="WP_181073245.1">
    <property type="nucleotide sequence ID" value="NZ_JAAMRF010000017.1"/>
</dbReference>
<dbReference type="Proteomes" id="UP000786387">
    <property type="component" value="Unassembled WGS sequence"/>
</dbReference>
<feature type="compositionally biased region" description="Basic and acidic residues" evidence="1">
    <location>
        <begin position="25"/>
        <end position="34"/>
    </location>
</feature>
<comment type="caution">
    <text evidence="2">The sequence shown here is derived from an EMBL/GenBank/DDBJ whole genome shotgun (WGS) entry which is preliminary data.</text>
</comment>
<accession>A0ABR5Z779</accession>
<gene>
    <name evidence="2" type="ORF">G7026_22295</name>
</gene>
<evidence type="ECO:0000313" key="2">
    <source>
        <dbReference type="EMBL" id="MBA1276080.1"/>
    </source>
</evidence>
<name>A0ABR5Z779_9GAMM</name>
<proteinExistence type="predicted"/>
<protein>
    <submittedName>
        <fullName evidence="2">Uncharacterized protein</fullName>
    </submittedName>
</protein>
<sequence>MIQPNLAPAGGLEMIDARHRRHPTFRGDMRDPRTWRGGKPAANRSFIAQ</sequence>
<feature type="region of interest" description="Disordered" evidence="1">
    <location>
        <begin position="1"/>
        <end position="49"/>
    </location>
</feature>
<dbReference type="EMBL" id="JAAMRF010000017">
    <property type="protein sequence ID" value="MBA1276080.1"/>
    <property type="molecule type" value="Genomic_DNA"/>
</dbReference>
<evidence type="ECO:0000256" key="1">
    <source>
        <dbReference type="SAM" id="MobiDB-lite"/>
    </source>
</evidence>
<keyword evidence="3" id="KW-1185">Reference proteome</keyword>
<organism evidence="2 3">
    <name type="scientific">Stutzerimonas azotifigens</name>
    <dbReference type="NCBI Taxonomy" id="291995"/>
    <lineage>
        <taxon>Bacteria</taxon>
        <taxon>Pseudomonadati</taxon>
        <taxon>Pseudomonadota</taxon>
        <taxon>Gammaproteobacteria</taxon>
        <taxon>Pseudomonadales</taxon>
        <taxon>Pseudomonadaceae</taxon>
        <taxon>Stutzerimonas</taxon>
    </lineage>
</organism>
<evidence type="ECO:0000313" key="3">
    <source>
        <dbReference type="Proteomes" id="UP000786387"/>
    </source>
</evidence>
<reference evidence="2 3" key="1">
    <citation type="submission" date="2020-02" db="EMBL/GenBank/DDBJ databases">
        <title>Synteny-based analysis reveals conserved mechanism for high triclosan tolerance in Pseudomonas, as well as instances of horizontal transfer.</title>
        <authorList>
            <person name="Mcfarland A.G."/>
            <person name="Bertucci H.K."/>
            <person name="Litmann E."/>
            <person name="Shen J."/>
            <person name="Huttenhower C."/>
            <person name="Hartmann E.M."/>
        </authorList>
    </citation>
    <scope>NUCLEOTIDE SEQUENCE [LARGE SCALE GENOMIC DNA]</scope>
    <source>
        <strain evidence="2 3">115A1</strain>
    </source>
</reference>